<dbReference type="PROSITE" id="PS50112">
    <property type="entry name" value="PAS"/>
    <property type="match status" value="2"/>
</dbReference>
<evidence type="ECO:0000313" key="12">
    <source>
        <dbReference type="Proteomes" id="UP001371218"/>
    </source>
</evidence>
<evidence type="ECO:0000256" key="4">
    <source>
        <dbReference type="ARBA" id="ARBA00022679"/>
    </source>
</evidence>
<protein>
    <recommendedName>
        <fullName evidence="2">histidine kinase</fullName>
        <ecNumber evidence="2">2.7.13.3</ecNumber>
    </recommendedName>
</protein>
<dbReference type="Pfam" id="PF13426">
    <property type="entry name" value="PAS_9"/>
    <property type="match status" value="1"/>
</dbReference>
<dbReference type="SMART" id="SM00091">
    <property type="entry name" value="PAS"/>
    <property type="match status" value="2"/>
</dbReference>
<dbReference type="EC" id="2.7.13.3" evidence="2"/>
<dbReference type="RefSeq" id="WP_341428453.1">
    <property type="nucleotide sequence ID" value="NZ_JBBUTG010000024.1"/>
</dbReference>
<evidence type="ECO:0000256" key="5">
    <source>
        <dbReference type="ARBA" id="ARBA00022777"/>
    </source>
</evidence>
<dbReference type="CDD" id="cd00130">
    <property type="entry name" value="PAS"/>
    <property type="match status" value="2"/>
</dbReference>
<dbReference type="EMBL" id="JBBUTG010000024">
    <property type="protein sequence ID" value="MEK8034028.1"/>
    <property type="molecule type" value="Genomic_DNA"/>
</dbReference>
<feature type="modified residue" description="4-aspartylphosphate" evidence="6">
    <location>
        <position position="829"/>
    </location>
</feature>
<dbReference type="Gene3D" id="3.30.565.10">
    <property type="entry name" value="Histidine kinase-like ATPase, C-terminal domain"/>
    <property type="match status" value="1"/>
</dbReference>
<dbReference type="PRINTS" id="PR00344">
    <property type="entry name" value="BCTRLSENSOR"/>
</dbReference>
<dbReference type="SMART" id="SM00387">
    <property type="entry name" value="HATPase_c"/>
    <property type="match status" value="1"/>
</dbReference>
<dbReference type="InterPro" id="IPR011006">
    <property type="entry name" value="CheY-like_superfamily"/>
</dbReference>
<dbReference type="InterPro" id="IPR036890">
    <property type="entry name" value="HATPase_C_sf"/>
</dbReference>
<feature type="domain" description="Response regulatory" evidence="9">
    <location>
        <begin position="779"/>
        <end position="896"/>
    </location>
</feature>
<dbReference type="Proteomes" id="UP001371218">
    <property type="component" value="Unassembled WGS sequence"/>
</dbReference>
<comment type="catalytic activity">
    <reaction evidence="1">
        <text>ATP + protein L-histidine = ADP + protein N-phospho-L-histidine.</text>
        <dbReference type="EC" id="2.7.13.3"/>
    </reaction>
</comment>
<evidence type="ECO:0000259" key="9">
    <source>
        <dbReference type="PROSITE" id="PS50110"/>
    </source>
</evidence>
<dbReference type="InterPro" id="IPR035965">
    <property type="entry name" value="PAS-like_dom_sf"/>
</dbReference>
<dbReference type="SMART" id="SM00086">
    <property type="entry name" value="PAC"/>
    <property type="match status" value="2"/>
</dbReference>
<evidence type="ECO:0000256" key="2">
    <source>
        <dbReference type="ARBA" id="ARBA00012438"/>
    </source>
</evidence>
<dbReference type="PANTHER" id="PTHR43047:SF72">
    <property type="entry name" value="OSMOSENSING HISTIDINE PROTEIN KINASE SLN1"/>
    <property type="match status" value="1"/>
</dbReference>
<reference evidence="11 12" key="1">
    <citation type="submission" date="2024-04" db="EMBL/GenBank/DDBJ databases">
        <title>Novel species of the genus Ideonella isolated from streams.</title>
        <authorList>
            <person name="Lu H."/>
        </authorList>
    </citation>
    <scope>NUCLEOTIDE SEQUENCE [LARGE SCALE GENOMIC DNA]</scope>
    <source>
        <strain evidence="11 12">DXS29W</strain>
    </source>
</reference>
<dbReference type="InterPro" id="IPR003594">
    <property type="entry name" value="HATPase_dom"/>
</dbReference>
<dbReference type="PROSITE" id="PS50109">
    <property type="entry name" value="HIS_KIN"/>
    <property type="match status" value="1"/>
</dbReference>
<name>A0ABU9BVN4_9BURK</name>
<evidence type="ECO:0000256" key="6">
    <source>
        <dbReference type="PROSITE-ProRule" id="PRU00169"/>
    </source>
</evidence>
<dbReference type="InterPro" id="IPR005467">
    <property type="entry name" value="His_kinase_dom"/>
</dbReference>
<evidence type="ECO:0000313" key="11">
    <source>
        <dbReference type="EMBL" id="MEK8034028.1"/>
    </source>
</evidence>
<keyword evidence="7" id="KW-1133">Transmembrane helix</keyword>
<keyword evidence="5" id="KW-0418">Kinase</keyword>
<keyword evidence="4" id="KW-0808">Transferase</keyword>
<gene>
    <name evidence="11" type="ORF">AACH06_24655</name>
</gene>
<evidence type="ECO:0000256" key="1">
    <source>
        <dbReference type="ARBA" id="ARBA00000085"/>
    </source>
</evidence>
<dbReference type="NCBIfam" id="TIGR00229">
    <property type="entry name" value="sensory_box"/>
    <property type="match status" value="2"/>
</dbReference>
<dbReference type="InterPro" id="IPR001610">
    <property type="entry name" value="PAC"/>
</dbReference>
<dbReference type="Pfam" id="PF02518">
    <property type="entry name" value="HATPase_c"/>
    <property type="match status" value="1"/>
</dbReference>
<sequence>MRAPVTQRRRSWPVAVSLGTAITLQASLAIFSIQVMSAVRSYSNGESLYSKGQKDAQIHLLDYAEFGHEEDYQAFMRALAAPLGDRVAREAMDLPRPDYERARAGFLAGGNHPDDIDGLIWMYRWFHDSRLMAGAIASWREGDVAIDEMKKLAESLHSSLHNGQRDPRLVTEVRAQASRINTRLTGLEQRFADQLATASREAQRWVIGMNVAVAGLLSLIGLVIIRQSLRERELAEHEIQRRQNLLQQLLDSAAEGLFGVDTDGRCTFINRSALKMLGYRSEAEVVGRSMHELVHPDCHRIGAWPSQACRIDTALQQREATHQSNETFRHRDGRTFPVEYWSYPMSQDDVPIGVVVTFFDISERVRTQDALRKSEVRLAKLIDAVADAVVSMDGTGRIVIFNRSAERIFQRTLADTVGQSFSVLTAPTSSAKLATLLQELVRPTATGMTAAVQELTCVRADGEEFPAETTVSKLETDQGLLMTIVLRDVSEQLAARKEREARLALEHSSRAKNHFLSRMSHELRTPLNAVLGFAQLMNIDTGRSLDTENRARVKHIERAGVHLLALVNDVLDLSMVESGKLSLTLEAVDARVVAEEALAVVAPLARDGGISLETSMTQRTINPTAPAVVDARVARLDAFGVWALADRVRLRQVLINLLSNAIKYNPRHGQVTLSLQPAEDRCMLTVADTGIGMTPEQLDHLFEPFNRLGAERSTIEGTGIGLVLTRQLVEVMGGQLRIESTFGQGTVATVTLPRALATARSPKLPLLPAGADGQAGPLDVLYAEDNEVNIELMRQVTTLRPSISFRYATSGAEALEIARHQPPDLMLVDMNLGDTTGMQLAQALREDPATAHVHLVALSADALPGQIRDALDGGFENYLTKPINFAEILRVFDGYARLCAAGRPSMPEEEAAQLPAH</sequence>
<evidence type="ECO:0000256" key="7">
    <source>
        <dbReference type="SAM" id="Phobius"/>
    </source>
</evidence>
<dbReference type="SUPFAM" id="SSF55785">
    <property type="entry name" value="PYP-like sensor domain (PAS domain)"/>
    <property type="match status" value="2"/>
</dbReference>
<dbReference type="SUPFAM" id="SSF55874">
    <property type="entry name" value="ATPase domain of HSP90 chaperone/DNA topoisomerase II/histidine kinase"/>
    <property type="match status" value="1"/>
</dbReference>
<feature type="transmembrane region" description="Helical" evidence="7">
    <location>
        <begin position="205"/>
        <end position="225"/>
    </location>
</feature>
<dbReference type="InterPro" id="IPR036097">
    <property type="entry name" value="HisK_dim/P_sf"/>
</dbReference>
<accession>A0ABU9BVN4</accession>
<evidence type="ECO:0000259" key="8">
    <source>
        <dbReference type="PROSITE" id="PS50109"/>
    </source>
</evidence>
<dbReference type="PROSITE" id="PS50110">
    <property type="entry name" value="RESPONSE_REGULATORY"/>
    <property type="match status" value="1"/>
</dbReference>
<dbReference type="InterPro" id="IPR001789">
    <property type="entry name" value="Sig_transdc_resp-reg_receiver"/>
</dbReference>
<comment type="caution">
    <text evidence="11">The sequence shown here is derived from an EMBL/GenBank/DDBJ whole genome shotgun (WGS) entry which is preliminary data.</text>
</comment>
<dbReference type="InterPro" id="IPR003661">
    <property type="entry name" value="HisK_dim/P_dom"/>
</dbReference>
<dbReference type="SUPFAM" id="SSF52172">
    <property type="entry name" value="CheY-like"/>
    <property type="match status" value="1"/>
</dbReference>
<dbReference type="Pfam" id="PF00072">
    <property type="entry name" value="Response_reg"/>
    <property type="match status" value="1"/>
</dbReference>
<evidence type="ECO:0000256" key="3">
    <source>
        <dbReference type="ARBA" id="ARBA00022553"/>
    </source>
</evidence>
<organism evidence="11 12">
    <name type="scientific">Ideonella lacteola</name>
    <dbReference type="NCBI Taxonomy" id="2984193"/>
    <lineage>
        <taxon>Bacteria</taxon>
        <taxon>Pseudomonadati</taxon>
        <taxon>Pseudomonadota</taxon>
        <taxon>Betaproteobacteria</taxon>
        <taxon>Burkholderiales</taxon>
        <taxon>Sphaerotilaceae</taxon>
        <taxon>Ideonella</taxon>
    </lineage>
</organism>
<keyword evidence="3 6" id="KW-0597">Phosphoprotein</keyword>
<feature type="domain" description="Histidine kinase" evidence="8">
    <location>
        <begin position="518"/>
        <end position="756"/>
    </location>
</feature>
<keyword evidence="7" id="KW-0812">Transmembrane</keyword>
<feature type="domain" description="PAS" evidence="10">
    <location>
        <begin position="242"/>
        <end position="297"/>
    </location>
</feature>
<keyword evidence="12" id="KW-1185">Reference proteome</keyword>
<keyword evidence="7" id="KW-0472">Membrane</keyword>
<dbReference type="CDD" id="cd16922">
    <property type="entry name" value="HATPase_EvgS-ArcB-TorS-like"/>
    <property type="match status" value="1"/>
</dbReference>
<dbReference type="Gene3D" id="1.10.287.130">
    <property type="match status" value="1"/>
</dbReference>
<dbReference type="InterPro" id="IPR000014">
    <property type="entry name" value="PAS"/>
</dbReference>
<dbReference type="InterPro" id="IPR004358">
    <property type="entry name" value="Sig_transdc_His_kin-like_C"/>
</dbReference>
<dbReference type="Pfam" id="PF00512">
    <property type="entry name" value="HisKA"/>
    <property type="match status" value="1"/>
</dbReference>
<dbReference type="SMART" id="SM00448">
    <property type="entry name" value="REC"/>
    <property type="match status" value="1"/>
</dbReference>
<dbReference type="Pfam" id="PF00989">
    <property type="entry name" value="PAS"/>
    <property type="match status" value="1"/>
</dbReference>
<feature type="domain" description="PAS" evidence="10">
    <location>
        <begin position="374"/>
        <end position="444"/>
    </location>
</feature>
<dbReference type="PANTHER" id="PTHR43047">
    <property type="entry name" value="TWO-COMPONENT HISTIDINE PROTEIN KINASE"/>
    <property type="match status" value="1"/>
</dbReference>
<dbReference type="SMART" id="SM00388">
    <property type="entry name" value="HisKA"/>
    <property type="match status" value="1"/>
</dbReference>
<dbReference type="Gene3D" id="3.30.450.20">
    <property type="entry name" value="PAS domain"/>
    <property type="match status" value="2"/>
</dbReference>
<dbReference type="CDD" id="cd00082">
    <property type="entry name" value="HisKA"/>
    <property type="match status" value="1"/>
</dbReference>
<dbReference type="Gene3D" id="3.40.50.2300">
    <property type="match status" value="1"/>
</dbReference>
<dbReference type="SUPFAM" id="SSF47384">
    <property type="entry name" value="Homodimeric domain of signal transducing histidine kinase"/>
    <property type="match status" value="1"/>
</dbReference>
<evidence type="ECO:0000259" key="10">
    <source>
        <dbReference type="PROSITE" id="PS50112"/>
    </source>
</evidence>
<dbReference type="InterPro" id="IPR013767">
    <property type="entry name" value="PAS_fold"/>
</dbReference>
<proteinExistence type="predicted"/>